<gene>
    <name evidence="1" type="ORF">HKB21_04580</name>
</gene>
<organism evidence="1 2">
    <name type="scientific">Vibrio parahaemolyticus</name>
    <dbReference type="NCBI Taxonomy" id="670"/>
    <lineage>
        <taxon>Bacteria</taxon>
        <taxon>Pseudomonadati</taxon>
        <taxon>Pseudomonadota</taxon>
        <taxon>Gammaproteobacteria</taxon>
        <taxon>Vibrionales</taxon>
        <taxon>Vibrionaceae</taxon>
        <taxon>Vibrio</taxon>
    </lineage>
</organism>
<feature type="non-terminal residue" evidence="1">
    <location>
        <position position="26"/>
    </location>
</feature>
<accession>A0A7Y0X4J0</accession>
<dbReference type="EMBL" id="JABCLD010000629">
    <property type="protein sequence ID" value="NMU24890.1"/>
    <property type="molecule type" value="Genomic_DNA"/>
</dbReference>
<dbReference type="InterPro" id="IPR014175">
    <property type="entry name" value="CHP02808"/>
</dbReference>
<comment type="caution">
    <text evidence="1">The sequence shown here is derived from an EMBL/GenBank/DDBJ whole genome shotgun (WGS) entry which is preliminary data.</text>
</comment>
<dbReference type="Proteomes" id="UP000555836">
    <property type="component" value="Unassembled WGS sequence"/>
</dbReference>
<sequence>MSTLESVVWHVGDYSSMEVLILGGDG</sequence>
<evidence type="ECO:0000313" key="2">
    <source>
        <dbReference type="Proteomes" id="UP000555836"/>
    </source>
</evidence>
<reference evidence="1 2" key="1">
    <citation type="submission" date="2020-04" db="EMBL/GenBank/DDBJ databases">
        <title>Whole-genome sequencing of Vibrio spp. from China reveals different genetic environments of blaCTX-M-14 among diverse lineages.</title>
        <authorList>
            <person name="Zheng Z."/>
            <person name="Ye L."/>
            <person name="Chen S."/>
        </authorList>
    </citation>
    <scope>NUCLEOTIDE SEQUENCE [LARGE SCALE GENOMIC DNA]</scope>
    <source>
        <strain evidence="1 2">Vb0574</strain>
    </source>
</reference>
<protein>
    <submittedName>
        <fullName evidence="1">TIGR02808 family protein</fullName>
    </submittedName>
</protein>
<dbReference type="AlphaFoldDB" id="A0A7Y0X4J0"/>
<name>A0A7Y0X4J0_VIBPH</name>
<proteinExistence type="predicted"/>
<evidence type="ECO:0000313" key="1">
    <source>
        <dbReference type="EMBL" id="NMU24890.1"/>
    </source>
</evidence>
<dbReference type="Pfam" id="PF09574">
    <property type="entry name" value="DUF2374"/>
    <property type="match status" value="1"/>
</dbReference>